<evidence type="ECO:0000313" key="3">
    <source>
        <dbReference type="Proteomes" id="UP001500466"/>
    </source>
</evidence>
<dbReference type="Gene3D" id="3.10.350.10">
    <property type="entry name" value="LysM domain"/>
    <property type="match status" value="2"/>
</dbReference>
<evidence type="ECO:0000259" key="1">
    <source>
        <dbReference type="PROSITE" id="PS51782"/>
    </source>
</evidence>
<dbReference type="PANTHER" id="PTHR33734">
    <property type="entry name" value="LYSM DOMAIN-CONTAINING GPI-ANCHORED PROTEIN 2"/>
    <property type="match status" value="1"/>
</dbReference>
<dbReference type="SMART" id="SM00257">
    <property type="entry name" value="LysM"/>
    <property type="match status" value="2"/>
</dbReference>
<sequence length="109" mass="11952">MNVTRYTVKSGDTLFAIAGRFGTTVEELVKWNKIPDPDLINIGQVLIVDESDAPHETIYTVKSGDTLSAIALRFGTTVPQLVTWNKIPNKDLINIGQKLIVAKSMPAKV</sequence>
<dbReference type="CDD" id="cd00118">
    <property type="entry name" value="LysM"/>
    <property type="match status" value="2"/>
</dbReference>
<name>A0ABP9H1D0_9ACTN</name>
<evidence type="ECO:0000313" key="2">
    <source>
        <dbReference type="EMBL" id="GAA4956207.1"/>
    </source>
</evidence>
<dbReference type="EMBL" id="BAABHS010000005">
    <property type="protein sequence ID" value="GAA4956207.1"/>
    <property type="molecule type" value="Genomic_DNA"/>
</dbReference>
<dbReference type="PANTHER" id="PTHR33734:SF22">
    <property type="entry name" value="MEMBRANE-BOUND LYTIC MUREIN TRANSGLYCOSYLASE D"/>
    <property type="match status" value="1"/>
</dbReference>
<proteinExistence type="predicted"/>
<comment type="caution">
    <text evidence="2">The sequence shown here is derived from an EMBL/GenBank/DDBJ whole genome shotgun (WGS) entry which is preliminary data.</text>
</comment>
<dbReference type="PROSITE" id="PS51782">
    <property type="entry name" value="LYSM"/>
    <property type="match status" value="2"/>
</dbReference>
<protein>
    <recommendedName>
        <fullName evidence="1">LysM domain-containing protein</fullName>
    </recommendedName>
</protein>
<dbReference type="InterPro" id="IPR036779">
    <property type="entry name" value="LysM_dom_sf"/>
</dbReference>
<dbReference type="InterPro" id="IPR018392">
    <property type="entry name" value="LysM"/>
</dbReference>
<dbReference type="SUPFAM" id="SSF54106">
    <property type="entry name" value="LysM domain"/>
    <property type="match status" value="2"/>
</dbReference>
<dbReference type="Pfam" id="PF01476">
    <property type="entry name" value="LysM"/>
    <property type="match status" value="2"/>
</dbReference>
<feature type="domain" description="LysM" evidence="1">
    <location>
        <begin position="57"/>
        <end position="101"/>
    </location>
</feature>
<keyword evidence="3" id="KW-1185">Reference proteome</keyword>
<reference evidence="3" key="1">
    <citation type="journal article" date="2019" name="Int. J. Syst. Evol. Microbiol.">
        <title>The Global Catalogue of Microorganisms (GCM) 10K type strain sequencing project: providing services to taxonomists for standard genome sequencing and annotation.</title>
        <authorList>
            <consortium name="The Broad Institute Genomics Platform"/>
            <consortium name="The Broad Institute Genome Sequencing Center for Infectious Disease"/>
            <person name="Wu L."/>
            <person name="Ma J."/>
        </authorList>
    </citation>
    <scope>NUCLEOTIDE SEQUENCE [LARGE SCALE GENOMIC DNA]</scope>
    <source>
        <strain evidence="3">JCM 17986</strain>
    </source>
</reference>
<organism evidence="2 3">
    <name type="scientific">Yinghuangia aomiensis</name>
    <dbReference type="NCBI Taxonomy" id="676205"/>
    <lineage>
        <taxon>Bacteria</taxon>
        <taxon>Bacillati</taxon>
        <taxon>Actinomycetota</taxon>
        <taxon>Actinomycetes</taxon>
        <taxon>Kitasatosporales</taxon>
        <taxon>Streptomycetaceae</taxon>
        <taxon>Yinghuangia</taxon>
    </lineage>
</organism>
<dbReference type="Proteomes" id="UP001500466">
    <property type="component" value="Unassembled WGS sequence"/>
</dbReference>
<feature type="domain" description="LysM" evidence="1">
    <location>
        <begin position="4"/>
        <end position="48"/>
    </location>
</feature>
<accession>A0ABP9H1D0</accession>
<gene>
    <name evidence="2" type="ORF">GCM10023205_17860</name>
</gene>
<dbReference type="RefSeq" id="WP_345674792.1">
    <property type="nucleotide sequence ID" value="NZ_BAABHS010000005.1"/>
</dbReference>